<protein>
    <recommendedName>
        <fullName evidence="4">CsbD-like</fullName>
    </recommendedName>
</protein>
<dbReference type="SUPFAM" id="SSF69047">
    <property type="entry name" value="Hypothetical protein YjbJ"/>
    <property type="match status" value="1"/>
</dbReference>
<feature type="compositionally biased region" description="Basic and acidic residues" evidence="1">
    <location>
        <begin position="32"/>
        <end position="45"/>
    </location>
</feature>
<feature type="region of interest" description="Disordered" evidence="1">
    <location>
        <begin position="1"/>
        <end position="65"/>
    </location>
</feature>
<keyword evidence="3" id="KW-1185">Reference proteome</keyword>
<dbReference type="RefSeq" id="WP_091948545.1">
    <property type="nucleotide sequence ID" value="NZ_FOSV01000014.1"/>
</dbReference>
<dbReference type="InterPro" id="IPR036629">
    <property type="entry name" value="YjbJ_sf"/>
</dbReference>
<dbReference type="Gene3D" id="1.10.1470.10">
    <property type="entry name" value="YjbJ"/>
    <property type="match status" value="1"/>
</dbReference>
<evidence type="ECO:0000313" key="2">
    <source>
        <dbReference type="EMBL" id="SFL38992.1"/>
    </source>
</evidence>
<organism evidence="2 3">
    <name type="scientific">Methylorubrum salsuginis</name>
    <dbReference type="NCBI Taxonomy" id="414703"/>
    <lineage>
        <taxon>Bacteria</taxon>
        <taxon>Pseudomonadati</taxon>
        <taxon>Pseudomonadota</taxon>
        <taxon>Alphaproteobacteria</taxon>
        <taxon>Hyphomicrobiales</taxon>
        <taxon>Methylobacteriaceae</taxon>
        <taxon>Methylorubrum</taxon>
    </lineage>
</organism>
<dbReference type="Proteomes" id="UP000198804">
    <property type="component" value="Unassembled WGS sequence"/>
</dbReference>
<name>A0A1I4H9L1_9HYPH</name>
<dbReference type="STRING" id="414703.SAMN04488125_11418"/>
<evidence type="ECO:0000313" key="3">
    <source>
        <dbReference type="Proteomes" id="UP000198804"/>
    </source>
</evidence>
<dbReference type="AlphaFoldDB" id="A0A1I4H9L1"/>
<feature type="compositionally biased region" description="Gly residues" evidence="1">
    <location>
        <begin position="56"/>
        <end position="65"/>
    </location>
</feature>
<accession>A0A1I4H9L1</accession>
<evidence type="ECO:0000256" key="1">
    <source>
        <dbReference type="SAM" id="MobiDB-lite"/>
    </source>
</evidence>
<dbReference type="OrthoDB" id="9796058at2"/>
<gene>
    <name evidence="2" type="ORF">SAMN04488125_11418</name>
</gene>
<reference evidence="3" key="1">
    <citation type="submission" date="2016-10" db="EMBL/GenBank/DDBJ databases">
        <authorList>
            <person name="Varghese N."/>
            <person name="Submissions S."/>
        </authorList>
    </citation>
    <scope>NUCLEOTIDE SEQUENCE [LARGE SCALE GENOMIC DNA]</scope>
    <source>
        <strain evidence="3">CGMCC 1.6474</strain>
    </source>
</reference>
<evidence type="ECO:0008006" key="4">
    <source>
        <dbReference type="Google" id="ProtNLM"/>
    </source>
</evidence>
<sequence>MAEDRSAASAEQLKGSIKEALGKLTGDAAIEAEGRRQKREARNAEAEGDGDPEPGGPEGGGPTRD</sequence>
<proteinExistence type="predicted"/>
<dbReference type="EMBL" id="FOSV01000014">
    <property type="protein sequence ID" value="SFL38992.1"/>
    <property type="molecule type" value="Genomic_DNA"/>
</dbReference>